<feature type="compositionally biased region" description="Polar residues" evidence="2">
    <location>
        <begin position="69"/>
        <end position="81"/>
    </location>
</feature>
<feature type="region of interest" description="Disordered" evidence="2">
    <location>
        <begin position="1"/>
        <end position="102"/>
    </location>
</feature>
<feature type="compositionally biased region" description="Basic and acidic residues" evidence="2">
    <location>
        <begin position="90"/>
        <end position="100"/>
    </location>
</feature>
<dbReference type="AlphaFoldDB" id="A0A7R8V263"/>
<dbReference type="Proteomes" id="UP000594454">
    <property type="component" value="Chromosome 5"/>
</dbReference>
<organism evidence="4 5">
    <name type="scientific">Hermetia illucens</name>
    <name type="common">Black soldier fly</name>
    <dbReference type="NCBI Taxonomy" id="343691"/>
    <lineage>
        <taxon>Eukaryota</taxon>
        <taxon>Metazoa</taxon>
        <taxon>Ecdysozoa</taxon>
        <taxon>Arthropoda</taxon>
        <taxon>Hexapoda</taxon>
        <taxon>Insecta</taxon>
        <taxon>Pterygota</taxon>
        <taxon>Neoptera</taxon>
        <taxon>Endopterygota</taxon>
        <taxon>Diptera</taxon>
        <taxon>Brachycera</taxon>
        <taxon>Stratiomyomorpha</taxon>
        <taxon>Stratiomyidae</taxon>
        <taxon>Hermetiinae</taxon>
        <taxon>Hermetia</taxon>
    </lineage>
</organism>
<dbReference type="FunCoup" id="A0A7R8V263">
    <property type="interactions" value="233"/>
</dbReference>
<feature type="domain" description="OTU" evidence="3">
    <location>
        <begin position="130"/>
        <end position="245"/>
    </location>
</feature>
<dbReference type="PANTHER" id="PTHR12419:SF10">
    <property type="entry name" value="DEUBIQUITINASE OTUD6B"/>
    <property type="match status" value="1"/>
</dbReference>
<dbReference type="OrthoDB" id="415023at2759"/>
<accession>A0A7R8V263</accession>
<dbReference type="Pfam" id="PF02338">
    <property type="entry name" value="OTU"/>
    <property type="match status" value="1"/>
</dbReference>
<dbReference type="EMBL" id="LR899013">
    <property type="protein sequence ID" value="CAD7090840.1"/>
    <property type="molecule type" value="Genomic_DNA"/>
</dbReference>
<protein>
    <recommendedName>
        <fullName evidence="3">OTU domain-containing protein</fullName>
    </recommendedName>
</protein>
<keyword evidence="5" id="KW-1185">Reference proteome</keyword>
<reference evidence="4 5" key="1">
    <citation type="submission" date="2020-11" db="EMBL/GenBank/DDBJ databases">
        <authorList>
            <person name="Wallbank WR R."/>
            <person name="Pardo Diaz C."/>
            <person name="Kozak K."/>
            <person name="Martin S."/>
            <person name="Jiggins C."/>
            <person name="Moest M."/>
            <person name="Warren A I."/>
            <person name="Generalovic N T."/>
            <person name="Byers J.R.P. K."/>
            <person name="Montejo-Kovacevich G."/>
            <person name="Yen C E."/>
        </authorList>
    </citation>
    <scope>NUCLEOTIDE SEQUENCE [LARGE SCALE GENOMIC DNA]</scope>
</reference>
<name>A0A7R8V263_HERIL</name>
<proteinExistence type="predicted"/>
<dbReference type="InterPro" id="IPR003323">
    <property type="entry name" value="OTU_dom"/>
</dbReference>
<evidence type="ECO:0000256" key="1">
    <source>
        <dbReference type="ARBA" id="ARBA00022801"/>
    </source>
</evidence>
<dbReference type="GO" id="GO:0004843">
    <property type="term" value="F:cysteine-type deubiquitinase activity"/>
    <property type="evidence" value="ECO:0007669"/>
    <property type="project" value="TreeGrafter"/>
</dbReference>
<evidence type="ECO:0000256" key="2">
    <source>
        <dbReference type="SAM" id="MobiDB-lite"/>
    </source>
</evidence>
<sequence length="266" mass="30157">MADSLEDGDNDESISNRHRRERKDLQAKIQSLKKKARQELNELNNAKSAQTTADAQSNVVEPLPDSETGIDSQPQVQSRVTKAQKRRDKKAKEEREREAEIQAQEELNKNGPRIVELQTILKKLSERVIHQLDVTGRKMHDVRYLRNETANYIVENKDTLICYMTNPETGDLLTDEEFSKYCDSIRDTPAWGGQVEIKALSHVLHVPIEVLQATGPPTIQGEGEFPGPPLILTYHRLMYSLGEHYNSTKKQGIVTEDANDSSQNVI</sequence>
<evidence type="ECO:0000313" key="5">
    <source>
        <dbReference type="Proteomes" id="UP000594454"/>
    </source>
</evidence>
<gene>
    <name evidence="4" type="ORF">HERILL_LOCUS13297</name>
</gene>
<dbReference type="GO" id="GO:0016579">
    <property type="term" value="P:protein deubiquitination"/>
    <property type="evidence" value="ECO:0007669"/>
    <property type="project" value="TreeGrafter"/>
</dbReference>
<feature type="compositionally biased region" description="Acidic residues" evidence="2">
    <location>
        <begin position="1"/>
        <end position="12"/>
    </location>
</feature>
<dbReference type="SUPFAM" id="SSF54001">
    <property type="entry name" value="Cysteine proteinases"/>
    <property type="match status" value="1"/>
</dbReference>
<dbReference type="PANTHER" id="PTHR12419">
    <property type="entry name" value="OTU DOMAIN CONTAINING PROTEIN"/>
    <property type="match status" value="1"/>
</dbReference>
<dbReference type="CDD" id="cd22761">
    <property type="entry name" value="OTU_OTUD6"/>
    <property type="match status" value="1"/>
</dbReference>
<dbReference type="InterPro" id="IPR049772">
    <property type="entry name" value="OTU_OTUD6"/>
</dbReference>
<dbReference type="InterPro" id="IPR038765">
    <property type="entry name" value="Papain-like_cys_pep_sf"/>
</dbReference>
<evidence type="ECO:0000313" key="4">
    <source>
        <dbReference type="EMBL" id="CAD7090840.1"/>
    </source>
</evidence>
<dbReference type="Gene3D" id="3.90.70.80">
    <property type="match status" value="1"/>
</dbReference>
<feature type="compositionally biased region" description="Polar residues" evidence="2">
    <location>
        <begin position="41"/>
        <end position="59"/>
    </location>
</feature>
<evidence type="ECO:0000259" key="3">
    <source>
        <dbReference type="Pfam" id="PF02338"/>
    </source>
</evidence>
<dbReference type="InParanoid" id="A0A7R8V263"/>
<keyword evidence="1" id="KW-0378">Hydrolase</keyword>
<dbReference type="InterPro" id="IPR050704">
    <property type="entry name" value="Peptidase_C85-like"/>
</dbReference>